<feature type="signal peptide" evidence="1">
    <location>
        <begin position="1"/>
        <end position="27"/>
    </location>
</feature>
<dbReference type="InterPro" id="IPR011047">
    <property type="entry name" value="Quinoprotein_ADH-like_sf"/>
</dbReference>
<dbReference type="SUPFAM" id="SSF53300">
    <property type="entry name" value="vWA-like"/>
    <property type="match status" value="2"/>
</dbReference>
<name>A0A545TI37_9GAMM</name>
<comment type="caution">
    <text evidence="2">The sequence shown here is derived from an EMBL/GenBank/DDBJ whole genome shotgun (WGS) entry which is preliminary data.</text>
</comment>
<dbReference type="EMBL" id="VIKR01000001">
    <property type="protein sequence ID" value="TQV76831.1"/>
    <property type="molecule type" value="Genomic_DNA"/>
</dbReference>
<evidence type="ECO:0000313" key="3">
    <source>
        <dbReference type="Proteomes" id="UP000317839"/>
    </source>
</evidence>
<protein>
    <submittedName>
        <fullName evidence="2">Uncharacterized protein</fullName>
    </submittedName>
</protein>
<gene>
    <name evidence="2" type="ORF">FLL45_02425</name>
</gene>
<evidence type="ECO:0000313" key="2">
    <source>
        <dbReference type="EMBL" id="TQV76831.1"/>
    </source>
</evidence>
<dbReference type="InterPro" id="IPR036465">
    <property type="entry name" value="vWFA_dom_sf"/>
</dbReference>
<dbReference type="Gene3D" id="3.40.50.410">
    <property type="entry name" value="von Willebrand factor, type A domain"/>
    <property type="match status" value="2"/>
</dbReference>
<organism evidence="2 3">
    <name type="scientific">Aliikangiella marina</name>
    <dbReference type="NCBI Taxonomy" id="1712262"/>
    <lineage>
        <taxon>Bacteria</taxon>
        <taxon>Pseudomonadati</taxon>
        <taxon>Pseudomonadota</taxon>
        <taxon>Gammaproteobacteria</taxon>
        <taxon>Oceanospirillales</taxon>
        <taxon>Pleioneaceae</taxon>
        <taxon>Aliikangiella</taxon>
    </lineage>
</organism>
<dbReference type="OrthoDB" id="7156875at2"/>
<dbReference type="RefSeq" id="WP_142888191.1">
    <property type="nucleotide sequence ID" value="NZ_VIKR01000001.1"/>
</dbReference>
<accession>A0A545TI37</accession>
<keyword evidence="3" id="KW-1185">Reference proteome</keyword>
<keyword evidence="1" id="KW-0732">Signal</keyword>
<dbReference type="Proteomes" id="UP000317839">
    <property type="component" value="Unassembled WGS sequence"/>
</dbReference>
<dbReference type="SUPFAM" id="SSF50998">
    <property type="entry name" value="Quinoprotein alcohol dehydrogenase-like"/>
    <property type="match status" value="1"/>
</dbReference>
<reference evidence="2 3" key="1">
    <citation type="submission" date="2019-06" db="EMBL/GenBank/DDBJ databases">
        <title>Draft genome of Aliikangiella marina GYP-15.</title>
        <authorList>
            <person name="Wang G."/>
        </authorList>
    </citation>
    <scope>NUCLEOTIDE SEQUENCE [LARGE SCALE GENOMIC DNA]</scope>
    <source>
        <strain evidence="2 3">GYP-15</strain>
    </source>
</reference>
<feature type="chain" id="PRO_5022209013" evidence="1">
    <location>
        <begin position="28"/>
        <end position="1371"/>
    </location>
</feature>
<sequence>MMKISKLFGKIGLVIGYSFLSLQTAYAEDTEVFFAPANSTATIKPNVMFIIDTSGSMRWGVDGTYNVPYEERRLTIVKNVMDDLLTDLQNVNAGLMRFTRGNSSDSSAKGGPVLFPVLDIDLPATPIVEQEVSNGANDGYEDGGTVVWLNTQQLNIDGAAAAYTGLRFEGLNIPQGATIKRATVSFTANGDSTGAAKFNIYGQLVPSAPAFTTAITNISARLATPTTNVVTWEPVEWSDRQSYTTPDIKDVVQEMVDQADWCGGNDLALLIEGTGNEARVAYSAEGDAAFGGADEESDNVTAARIRVEYESILPPGANGCITGNEQTFPVVDGAHDTEQNLGVGGLQLDFESNNLIGVGFANVDIRQGTTIEDAYIEFTARADDGGSATADIWAVNSNNPPMDDTMIWEPSRTASVNWSGIEDWDTNEVYRTVSVTSIVQALVNRSDWDAGTKDMAFVVDFLSGANNRRARSYNDDPARAPRLVVSLSESVYTPGAITLREDLRTAVQGLPHTGNTPISDTIAEAGLYFTGGNMLWGQTRNNHQNNRVSHPLSYINGTQITPAGCSPDNPDDTDCRGEVIIGNPQYISPIVEQCQTNHIVYLTDGAPTSHHIETEQVYSAWTGGSSCNRGNARADCAIDIAGYLHNNDLSPLPGKQTINTHMIGFGSGADPVLMKQMADAGGGGHYSAQSKDELVAVLKTIVDSIASVSTTFVTTGVTVNQYNRLTNSEQLYFSLFTPSSQNVWPGNVKRYRLANGEIVDFKGNNAIDKLSGEFSKDSQSYWSDGIDGNRVDEGGVAEQLTNNRKIFTNIVSTDISSSANRFNETNITSAMLNTIDEQDRLRVIHWTMGVDVDDPSYSFSDPFAAPAHKQIADPLHSQPSIVSYATGGSSLDVVFVGTNDGFLRAFDTDENSGEELWSFIPKELLDRLSSIQKGVVSSHNYGIDGSISIYIDDANNNGQVDVGSEKAYLYVGMRRGGRSYYAIDISNPSAPSLKFIISGASGVGPGQVGSAYAKLGQTWSRPIIGKLKLPGGNSDDLVMVFGGGYDTGQDLAGTPARTDAVGNVVYIANALTGDMLWSSDSAIDPGESEGPLNMNSVPADITAFDLDGDDYIDHMYASDTKAQIFRFDVDKDTQTIKGGRIASLQTAADVANNRRFYYPVDAALIKLIDDSFVSVSIGSGYRAHPLDENITDHFYMIRDEGVLKGQFDMDVTMGDLTDVSSLIGDSDGDGTSDAAAQIEADGNNGWYVSFSNSGEKVIERSITFNNAVIFTTYLPPSNSGNSCEAAAGGSRIYGLRIVDGNPYLDTNFDGQINESDRYAELVGAGIAPPPQVLLEGTDEGVKPRLCVGTQCNLEDFLPDTTQGIVGYRWSN</sequence>
<evidence type="ECO:0000256" key="1">
    <source>
        <dbReference type="SAM" id="SignalP"/>
    </source>
</evidence>
<proteinExistence type="predicted"/>